<gene>
    <name evidence="4" type="ORF">NCGR_LOCUS18988</name>
</gene>
<dbReference type="PANTHER" id="PTHR47906:SF3">
    <property type="entry name" value="EXPRESSED PROTEIN"/>
    <property type="match status" value="1"/>
</dbReference>
<evidence type="ECO:0000256" key="1">
    <source>
        <dbReference type="ARBA" id="ARBA00001968"/>
    </source>
</evidence>
<dbReference type="PANTHER" id="PTHR47906">
    <property type="entry name" value="OSJNBB0050O03.9 PROTEIN-RELATED"/>
    <property type="match status" value="1"/>
</dbReference>
<feature type="domain" description="DDE Tnp4" evidence="3">
    <location>
        <begin position="4"/>
        <end position="93"/>
    </location>
</feature>
<dbReference type="AlphaFoldDB" id="A0A811NPR8"/>
<protein>
    <recommendedName>
        <fullName evidence="3">DDE Tnp4 domain-containing protein</fullName>
    </recommendedName>
</protein>
<reference evidence="4" key="1">
    <citation type="submission" date="2020-10" db="EMBL/GenBank/DDBJ databases">
        <authorList>
            <person name="Han B."/>
            <person name="Lu T."/>
            <person name="Zhao Q."/>
            <person name="Huang X."/>
            <person name="Zhao Y."/>
        </authorList>
    </citation>
    <scope>NUCLEOTIDE SEQUENCE</scope>
</reference>
<comment type="cofactor">
    <cofactor evidence="1">
        <name>a divalent metal cation</name>
        <dbReference type="ChEBI" id="CHEBI:60240"/>
    </cofactor>
</comment>
<dbReference type="GO" id="GO:0046872">
    <property type="term" value="F:metal ion binding"/>
    <property type="evidence" value="ECO:0007669"/>
    <property type="project" value="UniProtKB-KW"/>
</dbReference>
<keyword evidence="5" id="KW-1185">Reference proteome</keyword>
<evidence type="ECO:0000313" key="4">
    <source>
        <dbReference type="EMBL" id="CAD6228121.1"/>
    </source>
</evidence>
<evidence type="ECO:0000313" key="5">
    <source>
        <dbReference type="Proteomes" id="UP000604825"/>
    </source>
</evidence>
<dbReference type="Pfam" id="PF13359">
    <property type="entry name" value="DDE_Tnp_4"/>
    <property type="match status" value="1"/>
</dbReference>
<keyword evidence="2" id="KW-0479">Metal-binding</keyword>
<organism evidence="4 5">
    <name type="scientific">Miscanthus lutarioriparius</name>
    <dbReference type="NCBI Taxonomy" id="422564"/>
    <lineage>
        <taxon>Eukaryota</taxon>
        <taxon>Viridiplantae</taxon>
        <taxon>Streptophyta</taxon>
        <taxon>Embryophyta</taxon>
        <taxon>Tracheophyta</taxon>
        <taxon>Spermatophyta</taxon>
        <taxon>Magnoliopsida</taxon>
        <taxon>Liliopsida</taxon>
        <taxon>Poales</taxon>
        <taxon>Poaceae</taxon>
        <taxon>PACMAD clade</taxon>
        <taxon>Panicoideae</taxon>
        <taxon>Andropogonodae</taxon>
        <taxon>Andropogoneae</taxon>
        <taxon>Saccharinae</taxon>
        <taxon>Miscanthus</taxon>
    </lineage>
</organism>
<sequence>MDEKFYLADAGYATRPGILPPYRGVRYHLKEFHGAQDPKCPKELFNHRHSQLRTTVERAFGALKNRFKILSNKPFIPLKSKAKVVIACCALHNWILDDGPDEFIYDEPTCMGKEKKDGNADAGSRQKCKTWTDDSTEFMLQWYIDYLKEKPATSTWKQHHHHMCAEALNARFGLGATTQQVDRHFRTFKEKWNWIKVAMDKSGYGFDAGSCKFNIHYSEKSPSKLGTPRLLGSLVNNYCRLENTTILRPNKIFHLMEELFGESTKANGSLIVDQRSWSDEVYTPEHAENDSDTIAPRCPPLVGSSFSIKRKNKKSPWKKHVKDKAKRARATGDDEIAASIAMLAKSIASSCPATTDPYADLWKRIEDIPFPPRADQSFGTWVTDYLGVKYRVTGVDNGEYGSSM</sequence>
<evidence type="ECO:0000259" key="3">
    <source>
        <dbReference type="Pfam" id="PF13359"/>
    </source>
</evidence>
<accession>A0A811NPR8</accession>
<dbReference type="OrthoDB" id="627435at2759"/>
<dbReference type="InterPro" id="IPR027806">
    <property type="entry name" value="HARBI1_dom"/>
</dbReference>
<dbReference type="EMBL" id="CAJGYO010000005">
    <property type="protein sequence ID" value="CAD6228121.1"/>
    <property type="molecule type" value="Genomic_DNA"/>
</dbReference>
<comment type="caution">
    <text evidence="4">The sequence shown here is derived from an EMBL/GenBank/DDBJ whole genome shotgun (WGS) entry which is preliminary data.</text>
</comment>
<evidence type="ECO:0000256" key="2">
    <source>
        <dbReference type="ARBA" id="ARBA00022723"/>
    </source>
</evidence>
<dbReference type="Proteomes" id="UP000604825">
    <property type="component" value="Unassembled WGS sequence"/>
</dbReference>
<proteinExistence type="predicted"/>
<name>A0A811NPR8_9POAL</name>